<reference evidence="2 3" key="1">
    <citation type="submission" date="2024-08" db="EMBL/GenBank/DDBJ databases">
        <title>Two novel Cytobacillus novel species.</title>
        <authorList>
            <person name="Liu G."/>
        </authorList>
    </citation>
    <scope>NUCLEOTIDE SEQUENCE [LARGE SCALE GENOMIC DNA]</scope>
    <source>
        <strain evidence="2 3">FJAT-54145</strain>
    </source>
</reference>
<protein>
    <submittedName>
        <fullName evidence="2">MBL fold metallo-hydrolase</fullName>
    </submittedName>
</protein>
<dbReference type="Proteomes" id="UP001601059">
    <property type="component" value="Unassembled WGS sequence"/>
</dbReference>
<feature type="domain" description="Metallo-beta-lactamase" evidence="1">
    <location>
        <begin position="24"/>
        <end position="228"/>
    </location>
</feature>
<evidence type="ECO:0000313" key="3">
    <source>
        <dbReference type="Proteomes" id="UP001601059"/>
    </source>
</evidence>
<keyword evidence="3" id="KW-1185">Reference proteome</keyword>
<name>A0ABW6KJW4_9BACI</name>
<dbReference type="EMBL" id="JBIACK010000017">
    <property type="protein sequence ID" value="MFE8703505.1"/>
    <property type="molecule type" value="Genomic_DNA"/>
</dbReference>
<dbReference type="InterPro" id="IPR037482">
    <property type="entry name" value="ST1585_MBL-fold"/>
</dbReference>
<accession>A0ABW6KJW4</accession>
<gene>
    <name evidence="2" type="ORF">ACFYKX_23355</name>
</gene>
<dbReference type="CDD" id="cd07726">
    <property type="entry name" value="ST1585-like_MBL-fold"/>
    <property type="match status" value="1"/>
</dbReference>
<dbReference type="Gene3D" id="3.60.15.10">
    <property type="entry name" value="Ribonuclease Z/Hydroxyacylglutathione hydrolase-like"/>
    <property type="match status" value="1"/>
</dbReference>
<comment type="caution">
    <text evidence="2">The sequence shown here is derived from an EMBL/GenBank/DDBJ whole genome shotgun (WGS) entry which is preliminary data.</text>
</comment>
<evidence type="ECO:0000259" key="1">
    <source>
        <dbReference type="SMART" id="SM00849"/>
    </source>
</evidence>
<dbReference type="RefSeq" id="WP_389364098.1">
    <property type="nucleotide sequence ID" value="NZ_JBIACK010000017.1"/>
</dbReference>
<dbReference type="SMART" id="SM00849">
    <property type="entry name" value="Lactamase_B"/>
    <property type="match status" value="1"/>
</dbReference>
<dbReference type="PANTHER" id="PTHR42951:SF22">
    <property type="entry name" value="METALLO BETA-LACTAMASE SUPERFAMILY LIPOPROTEIN"/>
    <property type="match status" value="1"/>
</dbReference>
<proteinExistence type="predicted"/>
<organism evidence="2 3">
    <name type="scientific">Cytobacillus spartinae</name>
    <dbReference type="NCBI Taxonomy" id="3299023"/>
    <lineage>
        <taxon>Bacteria</taxon>
        <taxon>Bacillati</taxon>
        <taxon>Bacillota</taxon>
        <taxon>Bacilli</taxon>
        <taxon>Bacillales</taxon>
        <taxon>Bacillaceae</taxon>
        <taxon>Cytobacillus</taxon>
    </lineage>
</organism>
<dbReference type="InterPro" id="IPR050855">
    <property type="entry name" value="NDM-1-like"/>
</dbReference>
<dbReference type="Pfam" id="PF00753">
    <property type="entry name" value="Lactamase_B"/>
    <property type="match status" value="1"/>
</dbReference>
<dbReference type="InterPro" id="IPR001279">
    <property type="entry name" value="Metallo-B-lactamas"/>
</dbReference>
<evidence type="ECO:0000313" key="2">
    <source>
        <dbReference type="EMBL" id="MFE8703505.1"/>
    </source>
</evidence>
<dbReference type="SUPFAM" id="SSF56281">
    <property type="entry name" value="Metallo-hydrolase/oxidoreductase"/>
    <property type="match status" value="1"/>
</dbReference>
<sequence length="318" mass="35728">MKKPTKLAENLFLIDGFDLKLEERTGTYVLTEKDLTIIETSASPSIPYVLEGLDQLGYSPDDIKYIIVTHIHLDHAGGAGLLLEKCPNATVIVHPKGKRHLEDPSRLIAGARAVYGEKFDLLFDPILPIPEDRLLEKMDKEQLSIGDNCTLTFYDSPGHANHHFSIHHSSLNGIFTGDTAGISYPQLYRDGIELYLPSTSPNQFDPQKMLTSIELFKSLNPDLIFFGHYGMSANPQEVFKQVSAWLDEFLEAAKKGYEEGETIEQKVKKTNDLLVNRLTEYLSTKGVPKNHEVNTILALDMEVSSMGLIDYLYKLTKK</sequence>
<dbReference type="PANTHER" id="PTHR42951">
    <property type="entry name" value="METALLO-BETA-LACTAMASE DOMAIN-CONTAINING"/>
    <property type="match status" value="1"/>
</dbReference>
<dbReference type="InterPro" id="IPR036866">
    <property type="entry name" value="RibonucZ/Hydroxyglut_hydro"/>
</dbReference>